<protein>
    <submittedName>
        <fullName evidence="2">DUF1971 domain-containing protein</fullName>
    </submittedName>
</protein>
<dbReference type="Gene3D" id="2.60.120.10">
    <property type="entry name" value="Jelly Rolls"/>
    <property type="match status" value="1"/>
</dbReference>
<comment type="caution">
    <text evidence="2">The sequence shown here is derived from an EMBL/GenBank/DDBJ whole genome shotgun (WGS) entry which is preliminary data.</text>
</comment>
<proteinExistence type="predicted"/>
<gene>
    <name evidence="2" type="ORF">EUU23_10340</name>
</gene>
<evidence type="ECO:0000313" key="3">
    <source>
        <dbReference type="Proteomes" id="UP000471147"/>
    </source>
</evidence>
<dbReference type="Proteomes" id="UP000471147">
    <property type="component" value="Unassembled WGS sequence"/>
</dbReference>
<evidence type="ECO:0000313" key="2">
    <source>
        <dbReference type="EMBL" id="MVZ98090.1"/>
    </source>
</evidence>
<reference evidence="2 3" key="1">
    <citation type="submission" date="2019-01" db="EMBL/GenBank/DDBJ databases">
        <title>Sphingorhabdus lacus sp.nov., isolated from an oligotrophic freshwater lake.</title>
        <authorList>
            <person name="Park M."/>
        </authorList>
    </citation>
    <scope>NUCLEOTIDE SEQUENCE [LARGE SCALE GENOMIC DNA]</scope>
    <source>
        <strain evidence="2 3">IMCC26285</strain>
    </source>
</reference>
<dbReference type="InterPro" id="IPR015392">
    <property type="entry name" value="TehB/YeaR-like_dom"/>
</dbReference>
<dbReference type="SUPFAM" id="SSF51197">
    <property type="entry name" value="Clavaminate synthase-like"/>
    <property type="match status" value="1"/>
</dbReference>
<dbReference type="Pfam" id="PF09313">
    <property type="entry name" value="TehB-like"/>
    <property type="match status" value="1"/>
</dbReference>
<dbReference type="InterPro" id="IPR014710">
    <property type="entry name" value="RmlC-like_jellyroll"/>
</dbReference>
<organism evidence="2 3">
    <name type="scientific">Sphingorhabdus profundilacus</name>
    <dbReference type="NCBI Taxonomy" id="2509718"/>
    <lineage>
        <taxon>Bacteria</taxon>
        <taxon>Pseudomonadati</taxon>
        <taxon>Pseudomonadota</taxon>
        <taxon>Alphaproteobacteria</taxon>
        <taxon>Sphingomonadales</taxon>
        <taxon>Sphingomonadaceae</taxon>
        <taxon>Sphingorhabdus</taxon>
    </lineage>
</organism>
<sequence length="120" mass="13320">MSCAVWRDYGHIPSDDFLMSHVQGYTLPVNAACYRTLGPWNTDEIPTGLKGQHQLKAGSWAVIKILSGKIDFVWDDESAKPAITLEARMELTVPPLVLHHLVPDGPVAMTLSFYREGQTV</sequence>
<evidence type="ECO:0000259" key="1">
    <source>
        <dbReference type="Pfam" id="PF09313"/>
    </source>
</evidence>
<accession>A0A6I4M1Z7</accession>
<feature type="domain" description="TehB/YeaR-like" evidence="1">
    <location>
        <begin position="39"/>
        <end position="109"/>
    </location>
</feature>
<keyword evidence="3" id="KW-1185">Reference proteome</keyword>
<name>A0A6I4M1Z7_9SPHN</name>
<dbReference type="EMBL" id="SDWJ01000002">
    <property type="protein sequence ID" value="MVZ98090.1"/>
    <property type="molecule type" value="Genomic_DNA"/>
</dbReference>
<dbReference type="AlphaFoldDB" id="A0A6I4M1Z7"/>